<keyword evidence="7 8" id="KW-0472">Membrane</keyword>
<dbReference type="GO" id="GO:0008982">
    <property type="term" value="F:protein-N(PI)-phosphohistidine-sugar phosphotransferase activity"/>
    <property type="evidence" value="ECO:0007669"/>
    <property type="project" value="UniProtKB-UniRule"/>
</dbReference>
<evidence type="ECO:0000313" key="12">
    <source>
        <dbReference type="Proteomes" id="UP000184389"/>
    </source>
</evidence>
<feature type="transmembrane region" description="Helical" evidence="9">
    <location>
        <begin position="281"/>
        <end position="306"/>
    </location>
</feature>
<evidence type="ECO:0000256" key="4">
    <source>
        <dbReference type="ARBA" id="ARBA00022597"/>
    </source>
</evidence>
<feature type="transmembrane region" description="Helical" evidence="9">
    <location>
        <begin position="136"/>
        <end position="158"/>
    </location>
</feature>
<comment type="function">
    <text evidence="8">The phosphoenolpyruvate-dependent sugar phosphotransferase system (PTS), a major carbohydrate active -transport system, catalyzes the phosphorylation of incoming sugar substrates concomitant with their translocation across the cell membrane.</text>
</comment>
<feature type="transmembrane region" description="Helical" evidence="9">
    <location>
        <begin position="226"/>
        <end position="244"/>
    </location>
</feature>
<keyword evidence="6 9" id="KW-1133">Transmembrane helix</keyword>
<evidence type="ECO:0000256" key="5">
    <source>
        <dbReference type="ARBA" id="ARBA00022692"/>
    </source>
</evidence>
<evidence type="ECO:0000256" key="9">
    <source>
        <dbReference type="SAM" id="Phobius"/>
    </source>
</evidence>
<dbReference type="STRING" id="1123281.SAMN02745180_00389"/>
<feature type="transmembrane region" description="Helical" evidence="9">
    <location>
        <begin position="345"/>
        <end position="367"/>
    </location>
</feature>
<keyword evidence="2 8" id="KW-0813">Transport</keyword>
<keyword evidence="4 8" id="KW-0762">Sugar transport</keyword>
<feature type="transmembrane region" description="Helical" evidence="9">
    <location>
        <begin position="318"/>
        <end position="339"/>
    </location>
</feature>
<accession>A0A1M5T6Z0</accession>
<dbReference type="PIRSF" id="PIRSF006351">
    <property type="entry name" value="PTS_EIIC-Cellobiose"/>
    <property type="match status" value="1"/>
</dbReference>
<keyword evidence="12" id="KW-1185">Reference proteome</keyword>
<comment type="subcellular location">
    <subcellularLocation>
        <location evidence="1">Cell membrane</location>
        <topology evidence="1">Multi-pass membrane protein</topology>
    </subcellularLocation>
</comment>
<evidence type="ECO:0000256" key="7">
    <source>
        <dbReference type="ARBA" id="ARBA00023136"/>
    </source>
</evidence>
<sequence length="430" mass="47205">MDALMNFLEVKLVPVARKLDQNRYLTAIRDGFFAVMPLLIVGSIFLLIPYIPIEAYQNFMARKLGENWVNYILIPFSATMNLMTIFVIIGMAKSLGRSFDIDDVTSIVTALVAFFILTPVGELVNDGGAGLPVSNFTATGLFVGILTTIFAIKIFSLIESRGWTIKMPGNVPSNVATSFNALVPELFVILIFTVIRIVFSFTSFNTVQSFVYTILQKPLTHIGENLAFLIVVVIIQQILWLFGIHGSNVTDGITKPIMFAQTAENAEAFAAGIALPNILNYQFYCNYVCIGGAGATLALVLIILFFAKSQRFKSLGKLSVGAGIFNVNEPVIFGLPIVLNPVMAIPFIIVPLVNILLTYFVMSVGIVPLANGINIQWTTPPIISGLIISGWRGALHQVVLMGIDGLIYYPFFKVVDKLELEKESLEEESL</sequence>
<dbReference type="PANTHER" id="PTHR33989">
    <property type="match status" value="1"/>
</dbReference>
<dbReference type="InterPro" id="IPR004796">
    <property type="entry name" value="PTS_IIC_cello"/>
</dbReference>
<feature type="transmembrane region" description="Helical" evidence="9">
    <location>
        <begin position="104"/>
        <end position="124"/>
    </location>
</feature>
<dbReference type="NCBIfam" id="TIGR00410">
    <property type="entry name" value="lacE"/>
    <property type="match status" value="1"/>
</dbReference>
<evidence type="ECO:0000256" key="1">
    <source>
        <dbReference type="ARBA" id="ARBA00004651"/>
    </source>
</evidence>
<name>A0A1M5T6Z0_9FIRM</name>
<feature type="domain" description="PTS EIIC type-3" evidence="10">
    <location>
        <begin position="8"/>
        <end position="411"/>
    </location>
</feature>
<reference evidence="11 12" key="1">
    <citation type="submission" date="2016-11" db="EMBL/GenBank/DDBJ databases">
        <authorList>
            <person name="Jaros S."/>
            <person name="Januszkiewicz K."/>
            <person name="Wedrychowicz H."/>
        </authorList>
    </citation>
    <scope>NUCLEOTIDE SEQUENCE [LARGE SCALE GENOMIC DNA]</scope>
    <source>
        <strain evidence="11 12">DSM 13106</strain>
    </source>
</reference>
<dbReference type="Pfam" id="PF02378">
    <property type="entry name" value="PTS_EIIC"/>
    <property type="match status" value="1"/>
</dbReference>
<feature type="transmembrane region" description="Helical" evidence="9">
    <location>
        <begin position="71"/>
        <end position="92"/>
    </location>
</feature>
<dbReference type="OrthoDB" id="1641940at2"/>
<gene>
    <name evidence="11" type="ORF">SAMN02745180_00389</name>
</gene>
<feature type="transmembrane region" description="Helical" evidence="9">
    <location>
        <begin position="179"/>
        <end position="199"/>
    </location>
</feature>
<feature type="transmembrane region" description="Helical" evidence="9">
    <location>
        <begin position="31"/>
        <end position="51"/>
    </location>
</feature>
<keyword evidence="5 9" id="KW-0812">Transmembrane</keyword>
<organism evidence="11 12">
    <name type="scientific">Sporanaerobacter acetigenes DSM 13106</name>
    <dbReference type="NCBI Taxonomy" id="1123281"/>
    <lineage>
        <taxon>Bacteria</taxon>
        <taxon>Bacillati</taxon>
        <taxon>Bacillota</taxon>
        <taxon>Tissierellia</taxon>
        <taxon>Tissierellales</taxon>
        <taxon>Sporanaerobacteraceae</taxon>
        <taxon>Sporanaerobacter</taxon>
    </lineage>
</organism>
<protein>
    <recommendedName>
        <fullName evidence="8">Permease IIC component</fullName>
    </recommendedName>
</protein>
<dbReference type="PANTHER" id="PTHR33989:SF4">
    <property type="entry name" value="PTS SYSTEM N,N'-DIACETYLCHITOBIOSE-SPECIFIC EIIC COMPONENT"/>
    <property type="match status" value="1"/>
</dbReference>
<dbReference type="InterPro" id="IPR004501">
    <property type="entry name" value="PTS_EIIC_3"/>
</dbReference>
<evidence type="ECO:0000256" key="3">
    <source>
        <dbReference type="ARBA" id="ARBA00022475"/>
    </source>
</evidence>
<dbReference type="PROSITE" id="PS51105">
    <property type="entry name" value="PTS_EIIC_TYPE_3"/>
    <property type="match status" value="1"/>
</dbReference>
<proteinExistence type="predicted"/>
<evidence type="ECO:0000256" key="6">
    <source>
        <dbReference type="ARBA" id="ARBA00022989"/>
    </source>
</evidence>
<evidence type="ECO:0000256" key="8">
    <source>
        <dbReference type="PIRNR" id="PIRNR006351"/>
    </source>
</evidence>
<dbReference type="GO" id="GO:1901264">
    <property type="term" value="P:carbohydrate derivative transport"/>
    <property type="evidence" value="ECO:0007669"/>
    <property type="project" value="TreeGrafter"/>
</dbReference>
<evidence type="ECO:0000259" key="10">
    <source>
        <dbReference type="PROSITE" id="PS51105"/>
    </source>
</evidence>
<dbReference type="AlphaFoldDB" id="A0A1M5T6Z0"/>
<dbReference type="GO" id="GO:0009401">
    <property type="term" value="P:phosphoenolpyruvate-dependent sugar phosphotransferase system"/>
    <property type="evidence" value="ECO:0007669"/>
    <property type="project" value="InterPro"/>
</dbReference>
<dbReference type="GO" id="GO:0005886">
    <property type="term" value="C:plasma membrane"/>
    <property type="evidence" value="ECO:0007669"/>
    <property type="project" value="UniProtKB-SubCell"/>
</dbReference>
<dbReference type="InterPro" id="IPR051088">
    <property type="entry name" value="PTS_Sugar-EIIC/EIIB"/>
</dbReference>
<dbReference type="RefSeq" id="WP_072742831.1">
    <property type="nucleotide sequence ID" value="NZ_FQXR01000002.1"/>
</dbReference>
<keyword evidence="3 8" id="KW-1003">Cell membrane</keyword>
<evidence type="ECO:0000256" key="2">
    <source>
        <dbReference type="ARBA" id="ARBA00022448"/>
    </source>
</evidence>
<evidence type="ECO:0000313" key="11">
    <source>
        <dbReference type="EMBL" id="SHH46476.1"/>
    </source>
</evidence>
<dbReference type="EMBL" id="FQXR01000002">
    <property type="protein sequence ID" value="SHH46476.1"/>
    <property type="molecule type" value="Genomic_DNA"/>
</dbReference>
<dbReference type="InterPro" id="IPR003352">
    <property type="entry name" value="PTS_EIIC"/>
</dbReference>
<dbReference type="Proteomes" id="UP000184389">
    <property type="component" value="Unassembled WGS sequence"/>
</dbReference>